<name>A0ABU4N1V9_9ACTN</name>
<dbReference type="EMBL" id="JARAWJ010000052">
    <property type="protein sequence ID" value="MDX3043451.1"/>
    <property type="molecule type" value="Genomic_DNA"/>
</dbReference>
<dbReference type="InterPro" id="IPR011989">
    <property type="entry name" value="ARM-like"/>
</dbReference>
<comment type="caution">
    <text evidence="2">The sequence shown here is derived from an EMBL/GenBank/DDBJ whole genome shotgun (WGS) entry which is preliminary data.</text>
</comment>
<dbReference type="Pfam" id="PF02985">
    <property type="entry name" value="HEAT"/>
    <property type="match status" value="1"/>
</dbReference>
<dbReference type="InterPro" id="IPR000357">
    <property type="entry name" value="HEAT"/>
</dbReference>
<protein>
    <submittedName>
        <fullName evidence="2">HEAT repeat domain-containing protein</fullName>
    </submittedName>
</protein>
<evidence type="ECO:0000256" key="1">
    <source>
        <dbReference type="ARBA" id="ARBA00022737"/>
    </source>
</evidence>
<keyword evidence="1" id="KW-0677">Repeat</keyword>
<organism evidence="2 3">
    <name type="scientific">Streptomyces caniscabiei</name>
    <dbReference type="NCBI Taxonomy" id="2746961"/>
    <lineage>
        <taxon>Bacteria</taxon>
        <taxon>Bacillati</taxon>
        <taxon>Actinomycetota</taxon>
        <taxon>Actinomycetes</taxon>
        <taxon>Kitasatosporales</taxon>
        <taxon>Streptomycetaceae</taxon>
        <taxon>Streptomyces</taxon>
    </lineage>
</organism>
<sequence>MDSWDSDRTYQAVVQAFVDGDHLDCVDGPLDVRAVVAGISTQAKDGFQLEEVPWERFPEGAGVRQEMESLRSGDTVRGGLSVLIGLCANDMRAAVALAVPFLIRVGTDPEAGRRAQALAVTAEAARMQHHGVCTRADMLRFRGEDEWFFEVTGYLQNWSVQAARDAIAADTDLLMPLVDDPDPTVRIAAAYALAAASARAQTIMSAFQTRLLCEHDPAVRAGLVLAIAQLARAHQDPDTVVWMQACWSNHAQPPEVRVSAALGWMCLTDLPVPDELAALLDHLATPETAQLVAPLPWLRAAEHAAGDGLQRCLRTMLHPDTPDAEDRRNDPWS</sequence>
<evidence type="ECO:0000313" key="2">
    <source>
        <dbReference type="EMBL" id="MDX3043451.1"/>
    </source>
</evidence>
<accession>A0ABU4N1V9</accession>
<gene>
    <name evidence="2" type="ORF">PV383_40780</name>
</gene>
<dbReference type="InterPro" id="IPR016024">
    <property type="entry name" value="ARM-type_fold"/>
</dbReference>
<proteinExistence type="predicted"/>
<dbReference type="RefSeq" id="WP_313895475.1">
    <property type="nucleotide sequence ID" value="NZ_JABXWF010000002.1"/>
</dbReference>
<reference evidence="2 3" key="1">
    <citation type="journal article" date="2023" name="Microb. Genom.">
        <title>Mesoterricola silvestris gen. nov., sp. nov., Mesoterricola sediminis sp. nov., Geothrix oryzae sp. nov., Geothrix edaphica sp. nov., Geothrix rubra sp. nov., and Geothrix limicola sp. nov., six novel members of Acidobacteriota isolated from soils.</title>
        <authorList>
            <person name="Weisberg A.J."/>
            <person name="Pearce E."/>
            <person name="Kramer C.G."/>
            <person name="Chang J.H."/>
            <person name="Clarke C.R."/>
        </authorList>
    </citation>
    <scope>NUCLEOTIDE SEQUENCE [LARGE SCALE GENOMIC DNA]</scope>
    <source>
        <strain evidence="2 3">NE20-4-1</strain>
    </source>
</reference>
<dbReference type="SUPFAM" id="SSF48371">
    <property type="entry name" value="ARM repeat"/>
    <property type="match status" value="1"/>
</dbReference>
<dbReference type="Gene3D" id="1.25.10.10">
    <property type="entry name" value="Leucine-rich Repeat Variant"/>
    <property type="match status" value="1"/>
</dbReference>
<evidence type="ECO:0000313" key="3">
    <source>
        <dbReference type="Proteomes" id="UP001282474"/>
    </source>
</evidence>
<dbReference type="Proteomes" id="UP001282474">
    <property type="component" value="Unassembled WGS sequence"/>
</dbReference>
<keyword evidence="3" id="KW-1185">Reference proteome</keyword>